<evidence type="ECO:0000313" key="1">
    <source>
        <dbReference type="EMBL" id="OOF46942.1"/>
    </source>
</evidence>
<sequence>MSEKYAGSAVLEVHGVEIEIQDLSVTKQTGRKLVKTMNSEGRARGFAKGIATWEISLTAAMPIDGSEIDWAGISDAKITIYPLNQEDKRTSYLGCFTTQVGEKYTVDNEAVIDIQMNALKEVKE</sequence>
<gene>
    <name evidence="1" type="ORF">BKK52_10550</name>
</gene>
<name>A0A1V3IY69_9PAST</name>
<dbReference type="EMBL" id="MLHL01000061">
    <property type="protein sequence ID" value="OOF46942.1"/>
    <property type="molecule type" value="Genomic_DNA"/>
</dbReference>
<dbReference type="RefSeq" id="WP_077478660.1">
    <property type="nucleotide sequence ID" value="NZ_MLHL01000061.1"/>
</dbReference>
<proteinExistence type="predicted"/>
<comment type="caution">
    <text evidence="1">The sequence shown here is derived from an EMBL/GenBank/DDBJ whole genome shotgun (WGS) entry which is preliminary data.</text>
</comment>
<evidence type="ECO:0000313" key="2">
    <source>
        <dbReference type="Proteomes" id="UP000189161"/>
    </source>
</evidence>
<dbReference type="OrthoDB" id="5455158at2"/>
<organism evidence="1 2">
    <name type="scientific">Rodentibacter trehalosifermentans</name>
    <dbReference type="NCBI Taxonomy" id="1908263"/>
    <lineage>
        <taxon>Bacteria</taxon>
        <taxon>Pseudomonadati</taxon>
        <taxon>Pseudomonadota</taxon>
        <taxon>Gammaproteobacteria</taxon>
        <taxon>Pasteurellales</taxon>
        <taxon>Pasteurellaceae</taxon>
        <taxon>Rodentibacter</taxon>
    </lineage>
</organism>
<dbReference type="Proteomes" id="UP000189161">
    <property type="component" value="Unassembled WGS sequence"/>
</dbReference>
<protein>
    <submittedName>
        <fullName evidence="1">Phage tail protein</fullName>
    </submittedName>
</protein>
<reference evidence="1 2" key="1">
    <citation type="submission" date="2016-10" db="EMBL/GenBank/DDBJ databases">
        <title>Rodentibacter gen. nov. and new species.</title>
        <authorList>
            <person name="Christensen H."/>
        </authorList>
    </citation>
    <scope>NUCLEOTIDE SEQUENCE [LARGE SCALE GENOMIC DNA]</scope>
    <source>
        <strain evidence="1 2">H1987082031</strain>
    </source>
</reference>
<dbReference type="AlphaFoldDB" id="A0A1V3IY69"/>
<keyword evidence="2" id="KW-1185">Reference proteome</keyword>
<accession>A0A1V3IY69</accession>